<evidence type="ECO:0000313" key="1">
    <source>
        <dbReference type="EMBL" id="KOF81947.1"/>
    </source>
</evidence>
<organism evidence="1">
    <name type="scientific">Octopus bimaculoides</name>
    <name type="common">California two-spotted octopus</name>
    <dbReference type="NCBI Taxonomy" id="37653"/>
    <lineage>
        <taxon>Eukaryota</taxon>
        <taxon>Metazoa</taxon>
        <taxon>Spiralia</taxon>
        <taxon>Lophotrochozoa</taxon>
        <taxon>Mollusca</taxon>
        <taxon>Cephalopoda</taxon>
        <taxon>Coleoidea</taxon>
        <taxon>Octopodiformes</taxon>
        <taxon>Octopoda</taxon>
        <taxon>Incirrata</taxon>
        <taxon>Octopodidae</taxon>
        <taxon>Octopus</taxon>
    </lineage>
</organism>
<proteinExistence type="predicted"/>
<dbReference type="AlphaFoldDB" id="A0A0L8GYE8"/>
<accession>A0A0L8GYE8</accession>
<sequence length="69" mass="7451">MYIIGSRTSTRICAHTCQNQTNTHTLRESPSPLFSVTELAIGRSSSARRNFSFAGDKSAGVSLFLVSSV</sequence>
<reference evidence="1" key="1">
    <citation type="submission" date="2015-07" db="EMBL/GenBank/DDBJ databases">
        <title>MeaNS - Measles Nucleotide Surveillance Program.</title>
        <authorList>
            <person name="Tran T."/>
            <person name="Druce J."/>
        </authorList>
    </citation>
    <scope>NUCLEOTIDE SEQUENCE</scope>
    <source>
        <strain evidence="1">UCB-OBI-ISO-001</strain>
        <tissue evidence="1">Gonad</tissue>
    </source>
</reference>
<gene>
    <name evidence="1" type="ORF">OCBIM_22025925mg</name>
</gene>
<name>A0A0L8GYE8_OCTBM</name>
<dbReference type="EMBL" id="KQ419928">
    <property type="protein sequence ID" value="KOF81947.1"/>
    <property type="molecule type" value="Genomic_DNA"/>
</dbReference>
<protein>
    <submittedName>
        <fullName evidence="1">Uncharacterized protein</fullName>
    </submittedName>
</protein>